<gene>
    <name evidence="3" type="ORF">G5B46_15210</name>
</gene>
<keyword evidence="1" id="KW-0560">Oxidoreductase</keyword>
<dbReference type="EMBL" id="JAAKGT010000007">
    <property type="protein sequence ID" value="NGM50961.1"/>
    <property type="molecule type" value="Genomic_DNA"/>
</dbReference>
<evidence type="ECO:0000259" key="2">
    <source>
        <dbReference type="Pfam" id="PF01266"/>
    </source>
</evidence>
<evidence type="ECO:0000313" key="3">
    <source>
        <dbReference type="EMBL" id="NGM50961.1"/>
    </source>
</evidence>
<comment type="caution">
    <text evidence="3">The sequence shown here is derived from an EMBL/GenBank/DDBJ whole genome shotgun (WGS) entry which is preliminary data.</text>
</comment>
<dbReference type="Gene3D" id="3.30.9.10">
    <property type="entry name" value="D-Amino Acid Oxidase, subunit A, domain 2"/>
    <property type="match status" value="1"/>
</dbReference>
<dbReference type="GO" id="GO:0005737">
    <property type="term" value="C:cytoplasm"/>
    <property type="evidence" value="ECO:0007669"/>
    <property type="project" value="TreeGrafter"/>
</dbReference>
<dbReference type="InterPro" id="IPR006076">
    <property type="entry name" value="FAD-dep_OxRdtase"/>
</dbReference>
<dbReference type="Pfam" id="PF01266">
    <property type="entry name" value="DAO"/>
    <property type="match status" value="1"/>
</dbReference>
<dbReference type="PROSITE" id="PS51257">
    <property type="entry name" value="PROKAR_LIPOPROTEIN"/>
    <property type="match status" value="1"/>
</dbReference>
<accession>A0A6G4QZK0</accession>
<dbReference type="Gene3D" id="3.50.50.60">
    <property type="entry name" value="FAD/NAD(P)-binding domain"/>
    <property type="match status" value="2"/>
</dbReference>
<feature type="domain" description="FAD dependent oxidoreductase" evidence="2">
    <location>
        <begin position="7"/>
        <end position="394"/>
    </location>
</feature>
<organism evidence="3">
    <name type="scientific">Caulobacter sp. 602-2</name>
    <dbReference type="NCBI Taxonomy" id="2710887"/>
    <lineage>
        <taxon>Bacteria</taxon>
        <taxon>Pseudomonadati</taxon>
        <taxon>Pseudomonadota</taxon>
        <taxon>Alphaproteobacteria</taxon>
        <taxon>Caulobacterales</taxon>
        <taxon>Caulobacteraceae</taxon>
        <taxon>Caulobacter</taxon>
    </lineage>
</organism>
<proteinExistence type="predicted"/>
<sequence length="422" mass="44084">MKAAGTAVIGGGIVGTACALALRRAGEDVLLIDPRRDSPPASFGNAGHIAVEQVEPLASPTALASAPRRLFGLGGALDFRLADVGTWAPWVARYVAASTAERAGRGRAALGGLLADALPAWRRLAASLGRPDLVIEQGHLVVWETSDAARKGLAAWREADIGTASLSTLDDAGLRRVARQVKPPLVGGVRFDGTAQVSDPGGALRLLGEAFEAEGGRRLVASVARLAPAGRGVQAVLDSGERVAAGRILVAGGVGSGPLMRSLGHVAPVIAERGYHLEGGAGGWADLPPVVFEDRSLILTRFGDRLRAASFVEFCRDGAPPDPAKWARLHHHLAALGISLQGEVRQWSGARPTLPDYLPAIGASRRADNLYYAFGHQHLGLTLAATTGEITARLMAGKPVDLAPFDLDRFASGRDKTTRKDT</sequence>
<dbReference type="PANTHER" id="PTHR13847:SF289">
    <property type="entry name" value="GLYCINE OXIDASE"/>
    <property type="match status" value="1"/>
</dbReference>
<dbReference type="RefSeq" id="WP_165259984.1">
    <property type="nucleotide sequence ID" value="NZ_JAAKGT010000007.1"/>
</dbReference>
<dbReference type="InterPro" id="IPR036188">
    <property type="entry name" value="FAD/NAD-bd_sf"/>
</dbReference>
<protein>
    <submittedName>
        <fullName evidence="3">FAD-binding oxidoreductase</fullName>
    </submittedName>
</protein>
<dbReference type="AlphaFoldDB" id="A0A6G4QZK0"/>
<dbReference type="SUPFAM" id="SSF51905">
    <property type="entry name" value="FAD/NAD(P)-binding domain"/>
    <property type="match status" value="1"/>
</dbReference>
<dbReference type="SUPFAM" id="SSF54373">
    <property type="entry name" value="FAD-linked reductases, C-terminal domain"/>
    <property type="match status" value="1"/>
</dbReference>
<dbReference type="PANTHER" id="PTHR13847">
    <property type="entry name" value="SARCOSINE DEHYDROGENASE-RELATED"/>
    <property type="match status" value="1"/>
</dbReference>
<name>A0A6G4QZK0_9CAUL</name>
<dbReference type="GO" id="GO:0016491">
    <property type="term" value="F:oxidoreductase activity"/>
    <property type="evidence" value="ECO:0007669"/>
    <property type="project" value="UniProtKB-KW"/>
</dbReference>
<reference evidence="3" key="1">
    <citation type="submission" date="2020-02" db="EMBL/GenBank/DDBJ databases">
        <authorList>
            <person name="Gao J."/>
            <person name="Sun J."/>
        </authorList>
    </citation>
    <scope>NUCLEOTIDE SEQUENCE</scope>
    <source>
        <strain evidence="3">602-2</strain>
    </source>
</reference>
<evidence type="ECO:0000256" key="1">
    <source>
        <dbReference type="ARBA" id="ARBA00023002"/>
    </source>
</evidence>